<dbReference type="AlphaFoldDB" id="A0A4V1ISQ2"/>
<evidence type="ECO:0000256" key="1">
    <source>
        <dbReference type="SAM" id="MobiDB-lite"/>
    </source>
</evidence>
<sequence>MQWKCENEIKDGKRTTEQATVTEELQRKLGRLPRSHSIQQWRKLLAIASQITMEERGGEANANANATFSAISSSKSDDQMPDHPSSHHRRQPHPKLRPRQSLPCNLIRPILPGPRSSTLHRRRVPNAMFDPRALVSPIVDFARACAAFLRSPGVASVPGARERLNLCSGIFSAAREGAGPPPSVHDVDAVILACSQWQEVAPACEPSVLSEQPRTWATAPADVLQYMFLWLRALGGVREGSEVHARAPLFAGRGGFSQPWNSGASSRSWAGQTRWAALLPRSGAAASWAKRQEHCTSARSDFDQLSSPWNQYYLRCLSIGSIYKMPLSILASLLEHCSKLVIYHFEGSVECGKNARRGDAIIEGVRRLESLKFAAEDLHLELAPAVDRATGPNLIRWKGYGSDAANVAAKFLNLANIEDRSVTTFSFSQSDTHSLELSHLAAIAAGCAHLVSVDLSSARVTDTGVLALLKHCPAIAELSLCDTAVTVATIKALQPHRPLSLLALANDDDLRMFATNDSEIALHTLFFTRGA</sequence>
<reference evidence="3" key="1">
    <citation type="journal article" date="2018" name="Nat. Microbiol.">
        <title>Leveraging single-cell genomics to expand the fungal tree of life.</title>
        <authorList>
            <person name="Ahrendt S.R."/>
            <person name="Quandt C.A."/>
            <person name="Ciobanu D."/>
            <person name="Clum A."/>
            <person name="Salamov A."/>
            <person name="Andreopoulos B."/>
            <person name="Cheng J.F."/>
            <person name="Woyke T."/>
            <person name="Pelin A."/>
            <person name="Henrissat B."/>
            <person name="Reynolds N.K."/>
            <person name="Benny G.L."/>
            <person name="Smith M.E."/>
            <person name="James T.Y."/>
            <person name="Grigoriev I.V."/>
        </authorList>
    </citation>
    <scope>NUCLEOTIDE SEQUENCE [LARGE SCALE GENOMIC DNA]</scope>
</reference>
<evidence type="ECO:0000313" key="2">
    <source>
        <dbReference type="EMBL" id="RKO94347.1"/>
    </source>
</evidence>
<dbReference type="OrthoDB" id="10257471at2759"/>
<dbReference type="Gene3D" id="3.80.10.10">
    <property type="entry name" value="Ribonuclease Inhibitor"/>
    <property type="match status" value="1"/>
</dbReference>
<feature type="region of interest" description="Disordered" evidence="1">
    <location>
        <begin position="71"/>
        <end position="102"/>
    </location>
</feature>
<keyword evidence="3" id="KW-1185">Reference proteome</keyword>
<feature type="compositionally biased region" description="Basic and acidic residues" evidence="1">
    <location>
        <begin position="75"/>
        <end position="85"/>
    </location>
</feature>
<protein>
    <submittedName>
        <fullName evidence="2">Uncharacterized protein</fullName>
    </submittedName>
</protein>
<dbReference type="SUPFAM" id="SSF52047">
    <property type="entry name" value="RNI-like"/>
    <property type="match status" value="1"/>
</dbReference>
<organism evidence="2 3">
    <name type="scientific">Blyttiomyces helicus</name>
    <dbReference type="NCBI Taxonomy" id="388810"/>
    <lineage>
        <taxon>Eukaryota</taxon>
        <taxon>Fungi</taxon>
        <taxon>Fungi incertae sedis</taxon>
        <taxon>Chytridiomycota</taxon>
        <taxon>Chytridiomycota incertae sedis</taxon>
        <taxon>Chytridiomycetes</taxon>
        <taxon>Chytridiomycetes incertae sedis</taxon>
        <taxon>Blyttiomyces</taxon>
    </lineage>
</organism>
<dbReference type="InterPro" id="IPR032675">
    <property type="entry name" value="LRR_dom_sf"/>
</dbReference>
<evidence type="ECO:0000313" key="3">
    <source>
        <dbReference type="Proteomes" id="UP000269721"/>
    </source>
</evidence>
<dbReference type="Proteomes" id="UP000269721">
    <property type="component" value="Unassembled WGS sequence"/>
</dbReference>
<accession>A0A4V1ISQ2</accession>
<feature type="compositionally biased region" description="Basic residues" evidence="1">
    <location>
        <begin position="86"/>
        <end position="98"/>
    </location>
</feature>
<name>A0A4V1ISQ2_9FUNG</name>
<gene>
    <name evidence="2" type="ORF">BDK51DRAFT_53152</name>
</gene>
<proteinExistence type="predicted"/>
<dbReference type="EMBL" id="KZ993924">
    <property type="protein sequence ID" value="RKO94347.1"/>
    <property type="molecule type" value="Genomic_DNA"/>
</dbReference>